<feature type="compositionally biased region" description="Pro residues" evidence="1">
    <location>
        <begin position="456"/>
        <end position="467"/>
    </location>
</feature>
<keyword evidence="2" id="KW-1185">Reference proteome</keyword>
<evidence type="ECO:0000313" key="2">
    <source>
        <dbReference type="Proteomes" id="UP000492821"/>
    </source>
</evidence>
<dbReference type="AlphaFoldDB" id="A0A7E5A0A7"/>
<reference evidence="3" key="2">
    <citation type="submission" date="2020-10" db="UniProtKB">
        <authorList>
            <consortium name="WormBaseParasite"/>
        </authorList>
    </citation>
    <scope>IDENTIFICATION</scope>
</reference>
<feature type="region of interest" description="Disordered" evidence="1">
    <location>
        <begin position="454"/>
        <end position="481"/>
    </location>
</feature>
<dbReference type="WBParaSite" id="Pan_g600.t1">
    <property type="protein sequence ID" value="Pan_g600.t1"/>
    <property type="gene ID" value="Pan_g600"/>
</dbReference>
<protein>
    <submittedName>
        <fullName evidence="3">GAT domain-containing protein</fullName>
    </submittedName>
</protein>
<feature type="compositionally biased region" description="Polar residues" evidence="1">
    <location>
        <begin position="468"/>
        <end position="481"/>
    </location>
</feature>
<feature type="compositionally biased region" description="Polar residues" evidence="1">
    <location>
        <begin position="187"/>
        <end position="199"/>
    </location>
</feature>
<organism evidence="2 3">
    <name type="scientific">Panagrellus redivivus</name>
    <name type="common">Microworm</name>
    <dbReference type="NCBI Taxonomy" id="6233"/>
    <lineage>
        <taxon>Eukaryota</taxon>
        <taxon>Metazoa</taxon>
        <taxon>Ecdysozoa</taxon>
        <taxon>Nematoda</taxon>
        <taxon>Chromadorea</taxon>
        <taxon>Rhabditida</taxon>
        <taxon>Tylenchina</taxon>
        <taxon>Panagrolaimomorpha</taxon>
        <taxon>Panagrolaimoidea</taxon>
        <taxon>Panagrolaimidae</taxon>
        <taxon>Panagrellus</taxon>
    </lineage>
</organism>
<feature type="region of interest" description="Disordered" evidence="1">
    <location>
        <begin position="168"/>
        <end position="199"/>
    </location>
</feature>
<sequence length="579" mass="62366">MFRLSSKSQSELLFIGSFFTLMLKSSTHTVFASSASLLLYCSLFARSSMIGMEAAGDAPPFEIEEHPNANDGAPDVIAAIPGDIAEAVADEPIDVDAGEIGEEGEFEEMEVDEYMDAASLPRLDSVLDPAGLPIPGQIDHAPSGNDLLPEPVEPVVVVVAAAAPVPASPEPLPAAEPPQAISIGDNPVNSPESEGQISSDIEEDVQPAQPIAAAVAEATDKNVVVSGEKLDDDLENLEDRLYIARMNVENLLEQVHSINDQVANSPDMLDMDQLKYVYEQIGTCLEDLAEIDQGFEQLHPGIRANAIGAIEVIESEFQSQGVHAVARNFQRLRQMRADMDEWFDLPSVQQLKPLYKEPRGLANEELDYEVNDTIDPTAVVYDRLVDPNQPESEGWGYTYQPEIPALELASFAVPATIIPALPSSSGTSTIIPLMDVRSGLSVNDFPSLTDVTAAPLAPPQPYHPPLPSRSNQSVHAVKSSTSTTAAIPSLLDIEVSFPLEILKRSSSQIYAPRGKMGAFAKEFLDDDDAKPSESSPTPTYHRTPIAISESGSNIIIQQDPQEEGETTSRPSSSAKSHHT</sequence>
<feature type="region of interest" description="Disordered" evidence="1">
    <location>
        <begin position="526"/>
        <end position="579"/>
    </location>
</feature>
<feature type="compositionally biased region" description="Polar residues" evidence="1">
    <location>
        <begin position="567"/>
        <end position="579"/>
    </location>
</feature>
<reference evidence="2" key="1">
    <citation type="journal article" date="2013" name="Genetics">
        <title>The draft genome and transcriptome of Panagrellus redivivus are shaped by the harsh demands of a free-living lifestyle.</title>
        <authorList>
            <person name="Srinivasan J."/>
            <person name="Dillman A.R."/>
            <person name="Macchietto M.G."/>
            <person name="Heikkinen L."/>
            <person name="Lakso M."/>
            <person name="Fracchia K.M."/>
            <person name="Antoshechkin I."/>
            <person name="Mortazavi A."/>
            <person name="Wong G."/>
            <person name="Sternberg P.W."/>
        </authorList>
    </citation>
    <scope>NUCLEOTIDE SEQUENCE [LARGE SCALE GENOMIC DNA]</scope>
    <source>
        <strain evidence="2">MT8872</strain>
    </source>
</reference>
<evidence type="ECO:0000313" key="3">
    <source>
        <dbReference type="WBParaSite" id="Pan_g600.t1"/>
    </source>
</evidence>
<evidence type="ECO:0000256" key="1">
    <source>
        <dbReference type="SAM" id="MobiDB-lite"/>
    </source>
</evidence>
<dbReference type="Proteomes" id="UP000492821">
    <property type="component" value="Unassembled WGS sequence"/>
</dbReference>
<name>A0A7E5A0A7_PANRE</name>
<proteinExistence type="predicted"/>
<feature type="compositionally biased region" description="Polar residues" evidence="1">
    <location>
        <begin position="549"/>
        <end position="559"/>
    </location>
</feature>
<accession>A0A7E5A0A7</accession>